<keyword evidence="1" id="KW-1133">Transmembrane helix</keyword>
<dbReference type="RefSeq" id="WP_007177570.1">
    <property type="nucleotide sequence ID" value="NZ_LR699554.1"/>
</dbReference>
<gene>
    <name evidence="2" type="ORF">PDMSB3_1999</name>
</gene>
<dbReference type="Pfam" id="PF06166">
    <property type="entry name" value="DUF979"/>
    <property type="match status" value="1"/>
</dbReference>
<feature type="transmembrane region" description="Helical" evidence="1">
    <location>
        <begin position="171"/>
        <end position="189"/>
    </location>
</feature>
<evidence type="ECO:0000313" key="2">
    <source>
        <dbReference type="EMBL" id="VVD33283.1"/>
    </source>
</evidence>
<feature type="transmembrane region" description="Helical" evidence="1">
    <location>
        <begin position="254"/>
        <end position="274"/>
    </location>
</feature>
<keyword evidence="1" id="KW-0812">Transmembrane</keyword>
<protein>
    <submittedName>
        <fullName evidence="2">Putative membrane protein</fullName>
    </submittedName>
</protein>
<proteinExistence type="predicted"/>
<feature type="transmembrane region" description="Helical" evidence="1">
    <location>
        <begin position="55"/>
        <end position="73"/>
    </location>
</feature>
<accession>A0A5Q4ZIV7</accession>
<evidence type="ECO:0000313" key="3">
    <source>
        <dbReference type="Proteomes" id="UP000325811"/>
    </source>
</evidence>
<dbReference type="AlphaFoldDB" id="A0A5Q4ZIV7"/>
<reference evidence="2 3" key="1">
    <citation type="submission" date="2019-08" db="EMBL/GenBank/DDBJ databases">
        <authorList>
            <person name="Herpell B J."/>
        </authorList>
    </citation>
    <scope>NUCLEOTIDE SEQUENCE [LARGE SCALE GENOMIC DNA]</scope>
    <source>
        <strain evidence="3">Msb3</strain>
    </source>
</reference>
<keyword evidence="1" id="KW-0472">Membrane</keyword>
<organism evidence="2 3">
    <name type="scientific">Paraburkholderia dioscoreae</name>
    <dbReference type="NCBI Taxonomy" id="2604047"/>
    <lineage>
        <taxon>Bacteria</taxon>
        <taxon>Pseudomonadati</taxon>
        <taxon>Pseudomonadota</taxon>
        <taxon>Betaproteobacteria</taxon>
        <taxon>Burkholderiales</taxon>
        <taxon>Burkholderiaceae</taxon>
        <taxon>Paraburkholderia</taxon>
    </lineage>
</organism>
<feature type="transmembrane region" description="Helical" evidence="1">
    <location>
        <begin position="294"/>
        <end position="315"/>
    </location>
</feature>
<evidence type="ECO:0000256" key="1">
    <source>
        <dbReference type="SAM" id="Phobius"/>
    </source>
</evidence>
<feature type="transmembrane region" description="Helical" evidence="1">
    <location>
        <begin position="7"/>
        <end position="25"/>
    </location>
</feature>
<keyword evidence="3" id="KW-1185">Reference proteome</keyword>
<feature type="transmembrane region" description="Helical" evidence="1">
    <location>
        <begin position="93"/>
        <end position="113"/>
    </location>
</feature>
<dbReference type="KEGG" id="pdio:PDMSB3_1999.1"/>
<feature type="transmembrane region" description="Helical" evidence="1">
    <location>
        <begin position="133"/>
        <end position="150"/>
    </location>
</feature>
<dbReference type="InterPro" id="IPR009323">
    <property type="entry name" value="DUF979"/>
</dbReference>
<sequence>MILRSEYFYWLAGVILAITGVLILLDRTHTRRLGSGMFWLIFSALFLFSDRLAPPVVGAAVVVAALIAGFGGLGRGKPAPLPDAERNASVARLGNWLFVPALLVPIGTLIGSVALPKLKLDGLFVFDQSNPTLVALGLSVIVAVMVACRITRGTPVESMRQSRHLTESLGWALLLPQMLAVLGLMFGRAGVGEAAAWLTHTYVNTDFKLVAVIVYTFGAAIMTMIMGGAFAAFPVAMMAVGLPVLIHTYHGNPAVIAAIGMFSGYCGTLVTPMAAHFNIVPAALLELPDRYGVIRVQAMTAFPLLLANVVLLYLLM</sequence>
<name>A0A5Q4ZIV7_9BURK</name>
<feature type="transmembrane region" description="Helical" evidence="1">
    <location>
        <begin position="209"/>
        <end position="242"/>
    </location>
</feature>
<dbReference type="Proteomes" id="UP000325811">
    <property type="component" value="Chromosome II"/>
</dbReference>
<dbReference type="EMBL" id="LR699554">
    <property type="protein sequence ID" value="VVD33283.1"/>
    <property type="molecule type" value="Genomic_DNA"/>
</dbReference>